<dbReference type="GO" id="GO:0019305">
    <property type="term" value="P:dTDP-rhamnose biosynthetic process"/>
    <property type="evidence" value="ECO:0007669"/>
    <property type="project" value="UniProtKB-UniPathway"/>
</dbReference>
<dbReference type="PANTHER" id="PTHR10491">
    <property type="entry name" value="DTDP-4-DEHYDRORHAMNOSE REDUCTASE"/>
    <property type="match status" value="1"/>
</dbReference>
<comment type="function">
    <text evidence="2">Catalyzes the reduction of dTDP-6-deoxy-L-lyxo-4-hexulose to yield dTDP-L-rhamnose.</text>
</comment>
<evidence type="ECO:0000259" key="3">
    <source>
        <dbReference type="Pfam" id="PF04321"/>
    </source>
</evidence>
<evidence type="ECO:0000313" key="4">
    <source>
        <dbReference type="EMBL" id="PZD95144.1"/>
    </source>
</evidence>
<keyword evidence="5" id="KW-1185">Reference proteome</keyword>
<name>A0A2W1LKY1_9BACL</name>
<dbReference type="PANTHER" id="PTHR10491:SF4">
    <property type="entry name" value="METHIONINE ADENOSYLTRANSFERASE 2 SUBUNIT BETA"/>
    <property type="match status" value="1"/>
</dbReference>
<dbReference type="RefSeq" id="WP_111147444.1">
    <property type="nucleotide sequence ID" value="NZ_QKRB01000045.1"/>
</dbReference>
<organism evidence="4 5">
    <name type="scientific">Paenibacillus sambharensis</name>
    <dbReference type="NCBI Taxonomy" id="1803190"/>
    <lineage>
        <taxon>Bacteria</taxon>
        <taxon>Bacillati</taxon>
        <taxon>Bacillota</taxon>
        <taxon>Bacilli</taxon>
        <taxon>Bacillales</taxon>
        <taxon>Paenibacillaceae</taxon>
        <taxon>Paenibacillus</taxon>
    </lineage>
</organism>
<comment type="similarity">
    <text evidence="1 2">Belongs to the dTDP-4-dehydrorhamnose reductase family.</text>
</comment>
<proteinExistence type="inferred from homology"/>
<dbReference type="EMBL" id="QKRB01000045">
    <property type="protein sequence ID" value="PZD95144.1"/>
    <property type="molecule type" value="Genomic_DNA"/>
</dbReference>
<evidence type="ECO:0000256" key="2">
    <source>
        <dbReference type="RuleBase" id="RU364082"/>
    </source>
</evidence>
<dbReference type="GO" id="GO:0008831">
    <property type="term" value="F:dTDP-4-dehydrorhamnose reductase activity"/>
    <property type="evidence" value="ECO:0007669"/>
    <property type="project" value="UniProtKB-EC"/>
</dbReference>
<sequence>MRMLVIGGRGMAGHMLVRYFRRVTGAQVFSTVRDPKGEEGEILLEATDMNEVLRAVCDTSPHYIVNAAGVLNQYAEKKPADAYLVNGLLPHWLRYAANEAGARLIHISSDCVFSGYDGGYTEDQRPDGVSVYAVTKAIGEVWDPRHLTIRTSIIGPEIRDNGIGLLQWFLKQQGTIKGYERVMWNGVTTLELAKAVHYAIEQPEAGGLVHLAAPEPVSKLELLQLFQRVWNRSDIAIEPDDAIRLDRTLKSTRPDWNYQVPEYRTMLEELAAWMEEN</sequence>
<dbReference type="CDD" id="cd05254">
    <property type="entry name" value="dTDP_HR_like_SDR_e"/>
    <property type="match status" value="1"/>
</dbReference>
<dbReference type="EC" id="1.1.1.133" evidence="2"/>
<gene>
    <name evidence="4" type="ORF">DNH61_14765</name>
</gene>
<dbReference type="GO" id="GO:0005829">
    <property type="term" value="C:cytosol"/>
    <property type="evidence" value="ECO:0007669"/>
    <property type="project" value="TreeGrafter"/>
</dbReference>
<dbReference type="Gene3D" id="3.40.50.720">
    <property type="entry name" value="NAD(P)-binding Rossmann-like Domain"/>
    <property type="match status" value="1"/>
</dbReference>
<dbReference type="InterPro" id="IPR029903">
    <property type="entry name" value="RmlD-like-bd"/>
</dbReference>
<feature type="domain" description="RmlD-like substrate binding" evidence="3">
    <location>
        <begin position="1"/>
        <end position="235"/>
    </location>
</feature>
<keyword evidence="2" id="KW-0521">NADP</keyword>
<dbReference type="InterPro" id="IPR005913">
    <property type="entry name" value="dTDP_dehydrorham_reduct"/>
</dbReference>
<keyword evidence="2" id="KW-0560">Oxidoreductase</keyword>
<comment type="caution">
    <text evidence="4">The sequence shown here is derived from an EMBL/GenBank/DDBJ whole genome shotgun (WGS) entry which is preliminary data.</text>
</comment>
<comment type="pathway">
    <text evidence="2">Carbohydrate biosynthesis; dTDP-L-rhamnose biosynthesis.</text>
</comment>
<evidence type="ECO:0000256" key="1">
    <source>
        <dbReference type="ARBA" id="ARBA00010944"/>
    </source>
</evidence>
<accession>A0A2W1LKY1</accession>
<dbReference type="Pfam" id="PF04321">
    <property type="entry name" value="RmlD_sub_bind"/>
    <property type="match status" value="1"/>
</dbReference>
<dbReference type="AlphaFoldDB" id="A0A2W1LKY1"/>
<dbReference type="SUPFAM" id="SSF51735">
    <property type="entry name" value="NAD(P)-binding Rossmann-fold domains"/>
    <property type="match status" value="1"/>
</dbReference>
<protein>
    <recommendedName>
        <fullName evidence="2">dTDP-4-dehydrorhamnose reductase</fullName>
        <ecNumber evidence="2">1.1.1.133</ecNumber>
    </recommendedName>
</protein>
<dbReference type="UniPathway" id="UPA00124"/>
<dbReference type="OrthoDB" id="9803892at2"/>
<dbReference type="InterPro" id="IPR036291">
    <property type="entry name" value="NAD(P)-bd_dom_sf"/>
</dbReference>
<evidence type="ECO:0000313" key="5">
    <source>
        <dbReference type="Proteomes" id="UP000249522"/>
    </source>
</evidence>
<dbReference type="Proteomes" id="UP000249522">
    <property type="component" value="Unassembled WGS sequence"/>
</dbReference>
<reference evidence="4 5" key="1">
    <citation type="submission" date="2018-06" db="EMBL/GenBank/DDBJ databases">
        <title>Paenibacillus imtechensis sp. nov.</title>
        <authorList>
            <person name="Pinnaka A.K."/>
            <person name="Singh H."/>
            <person name="Kaur M."/>
        </authorList>
    </citation>
    <scope>NUCLEOTIDE SEQUENCE [LARGE SCALE GENOMIC DNA]</scope>
    <source>
        <strain evidence="4 5">SMB1</strain>
    </source>
</reference>